<evidence type="ECO:0008006" key="4">
    <source>
        <dbReference type="Google" id="ProtNLM"/>
    </source>
</evidence>
<feature type="transmembrane region" description="Helical" evidence="1">
    <location>
        <begin position="306"/>
        <end position="326"/>
    </location>
</feature>
<feature type="transmembrane region" description="Helical" evidence="1">
    <location>
        <begin position="338"/>
        <end position="358"/>
    </location>
</feature>
<keyword evidence="1" id="KW-1133">Transmembrane helix</keyword>
<evidence type="ECO:0000313" key="3">
    <source>
        <dbReference type="Proteomes" id="UP001300692"/>
    </source>
</evidence>
<reference evidence="2 3" key="1">
    <citation type="submission" date="2022-10" db="EMBL/GenBank/DDBJ databases">
        <title>Comparative genomics and taxonomic characterization of three novel marine species of genus Reichenbachiella exhibiting antioxidant and polysaccharide degradation activities.</title>
        <authorList>
            <person name="Muhammad N."/>
            <person name="Lee Y.-J."/>
            <person name="Ko J."/>
            <person name="Kim S.-G."/>
        </authorList>
    </citation>
    <scope>NUCLEOTIDE SEQUENCE [LARGE SCALE GENOMIC DNA]</scope>
    <source>
        <strain evidence="2 3">ABR2-5</strain>
    </source>
</reference>
<name>A0ABT3D085_9BACT</name>
<evidence type="ECO:0000256" key="1">
    <source>
        <dbReference type="SAM" id="Phobius"/>
    </source>
</evidence>
<dbReference type="Proteomes" id="UP001300692">
    <property type="component" value="Unassembled WGS sequence"/>
</dbReference>
<feature type="transmembrane region" description="Helical" evidence="1">
    <location>
        <begin position="205"/>
        <end position="223"/>
    </location>
</feature>
<proteinExistence type="predicted"/>
<feature type="transmembrane region" description="Helical" evidence="1">
    <location>
        <begin position="252"/>
        <end position="271"/>
    </location>
</feature>
<feature type="transmembrane region" description="Helical" evidence="1">
    <location>
        <begin position="131"/>
        <end position="152"/>
    </location>
</feature>
<dbReference type="EMBL" id="JAOYOD010000001">
    <property type="protein sequence ID" value="MCV9389229.1"/>
    <property type="molecule type" value="Genomic_DNA"/>
</dbReference>
<dbReference type="RefSeq" id="WP_264140152.1">
    <property type="nucleotide sequence ID" value="NZ_JAOYOD010000001.1"/>
</dbReference>
<organism evidence="2 3">
    <name type="scientific">Reichenbachiella ulvae</name>
    <dbReference type="NCBI Taxonomy" id="2980104"/>
    <lineage>
        <taxon>Bacteria</taxon>
        <taxon>Pseudomonadati</taxon>
        <taxon>Bacteroidota</taxon>
        <taxon>Cytophagia</taxon>
        <taxon>Cytophagales</taxon>
        <taxon>Reichenbachiellaceae</taxon>
        <taxon>Reichenbachiella</taxon>
    </lineage>
</organism>
<evidence type="ECO:0000313" key="2">
    <source>
        <dbReference type="EMBL" id="MCV9389229.1"/>
    </source>
</evidence>
<sequence>MLSYFKANDPYRLLGAFILLLIIRVPILVSGVPLIGPELKWLLIGDRLGDGGLVMYKDLWDYTGPLAATVYKSVDFVFGPSRLVHQLLSTLLVIFQAAIFNRLMIKNKAYPSPSYVPALVYVIGMNMSYDFLTLSPVLMSMTFVLLALNNLFKRMDNQTQDELFVFTGIFLGIAVMFFLPMIMYVVVTFLALILYTGSIFRRIMLMIYGLLLVFFLSGLYYFWHDGFLVYNHHFFKSLWVVDATWWMDGQGLGLALLLPFAILFFSIYRTYTQGKYINFQSKIQSVMLMFLLSGFLAFFLMKEKVVYQMIYLVPVFAFFVSHHLLVVKNWILAEATTALVLMLVLMNLLFPFNNWLYINELVRQDQLVVKESPYSALVNDKRVLVIGDDLDHYQGASLATPYLDWQLSSLLLDHLNYFDNNEQVYLNFKKDMPEVIIDQKEVVPTLFERMPTIGAHYRAHPSFKGVYLRRE</sequence>
<accession>A0ABT3D085</accession>
<feature type="transmembrane region" description="Helical" evidence="1">
    <location>
        <begin position="164"/>
        <end position="193"/>
    </location>
</feature>
<keyword evidence="3" id="KW-1185">Reference proteome</keyword>
<keyword evidence="1" id="KW-0812">Transmembrane</keyword>
<feature type="transmembrane region" description="Helical" evidence="1">
    <location>
        <begin position="283"/>
        <end position="300"/>
    </location>
</feature>
<keyword evidence="1" id="KW-0472">Membrane</keyword>
<comment type="caution">
    <text evidence="2">The sequence shown here is derived from an EMBL/GenBank/DDBJ whole genome shotgun (WGS) entry which is preliminary data.</text>
</comment>
<protein>
    <recommendedName>
        <fullName evidence="4">Dolichyl-phosphate-mannose-protein mannosyltransferase</fullName>
    </recommendedName>
</protein>
<gene>
    <name evidence="2" type="ORF">N7U62_21365</name>
</gene>
<feature type="transmembrane region" description="Helical" evidence="1">
    <location>
        <begin position="83"/>
        <end position="100"/>
    </location>
</feature>